<dbReference type="InParanoid" id="F4SCP4"/>
<proteinExistence type="predicted"/>
<dbReference type="VEuPathDB" id="FungiDB:MELLADRAFT_69898"/>
<dbReference type="GeneID" id="18931355"/>
<dbReference type="Proteomes" id="UP000001072">
    <property type="component" value="Unassembled WGS sequence"/>
</dbReference>
<gene>
    <name evidence="2" type="ORF">MELLADRAFT_69898</name>
</gene>
<name>F4SCP4_MELLP</name>
<feature type="coiled-coil region" evidence="1">
    <location>
        <begin position="95"/>
        <end position="122"/>
    </location>
</feature>
<accession>F4SCP4</accession>
<evidence type="ECO:0000313" key="3">
    <source>
        <dbReference type="Proteomes" id="UP000001072"/>
    </source>
</evidence>
<evidence type="ECO:0000313" key="2">
    <source>
        <dbReference type="EMBL" id="EGF97580.1"/>
    </source>
</evidence>
<evidence type="ECO:0000256" key="1">
    <source>
        <dbReference type="SAM" id="Coils"/>
    </source>
</evidence>
<protein>
    <submittedName>
        <fullName evidence="2">Uncharacterized protein</fullName>
    </submittedName>
</protein>
<dbReference type="RefSeq" id="XP_007419148.1">
    <property type="nucleotide sequence ID" value="XM_007419086.1"/>
</dbReference>
<dbReference type="AlphaFoldDB" id="F4SCP4"/>
<dbReference type="KEGG" id="mlr:MELLADRAFT_69898"/>
<keyword evidence="3" id="KW-1185">Reference proteome</keyword>
<keyword evidence="1" id="KW-0175">Coiled coil</keyword>
<organism evidence="3">
    <name type="scientific">Melampsora larici-populina (strain 98AG31 / pathotype 3-4-7)</name>
    <name type="common">Poplar leaf rust fungus</name>
    <dbReference type="NCBI Taxonomy" id="747676"/>
    <lineage>
        <taxon>Eukaryota</taxon>
        <taxon>Fungi</taxon>
        <taxon>Dikarya</taxon>
        <taxon>Basidiomycota</taxon>
        <taxon>Pucciniomycotina</taxon>
        <taxon>Pucciniomycetes</taxon>
        <taxon>Pucciniales</taxon>
        <taxon>Melampsoraceae</taxon>
        <taxon>Melampsora</taxon>
    </lineage>
</organism>
<dbReference type="HOGENOM" id="CLU_1563208_0_0_1"/>
<dbReference type="EMBL" id="GL883215">
    <property type="protein sequence ID" value="EGF97580.1"/>
    <property type="molecule type" value="Genomic_DNA"/>
</dbReference>
<reference evidence="3" key="1">
    <citation type="journal article" date="2011" name="Proc. Natl. Acad. Sci. U.S.A.">
        <title>Obligate biotrophy features unraveled by the genomic analysis of rust fungi.</title>
        <authorList>
            <person name="Duplessis S."/>
            <person name="Cuomo C.A."/>
            <person name="Lin Y.-C."/>
            <person name="Aerts A."/>
            <person name="Tisserant E."/>
            <person name="Veneault-Fourrey C."/>
            <person name="Joly D.L."/>
            <person name="Hacquard S."/>
            <person name="Amselem J."/>
            <person name="Cantarel B.L."/>
            <person name="Chiu R."/>
            <person name="Coutinho P.M."/>
            <person name="Feau N."/>
            <person name="Field M."/>
            <person name="Frey P."/>
            <person name="Gelhaye E."/>
            <person name="Goldberg J."/>
            <person name="Grabherr M.G."/>
            <person name="Kodira C.D."/>
            <person name="Kohler A."/>
            <person name="Kuees U."/>
            <person name="Lindquist E.A."/>
            <person name="Lucas S.M."/>
            <person name="Mago R."/>
            <person name="Mauceli E."/>
            <person name="Morin E."/>
            <person name="Murat C."/>
            <person name="Pangilinan J.L."/>
            <person name="Park R."/>
            <person name="Pearson M."/>
            <person name="Quesneville H."/>
            <person name="Rouhier N."/>
            <person name="Sakthikumar S."/>
            <person name="Salamov A.A."/>
            <person name="Schmutz J."/>
            <person name="Selles B."/>
            <person name="Shapiro H."/>
            <person name="Tanguay P."/>
            <person name="Tuskan G.A."/>
            <person name="Henrissat B."/>
            <person name="Van de Peer Y."/>
            <person name="Rouze P."/>
            <person name="Ellis J.G."/>
            <person name="Dodds P.N."/>
            <person name="Schein J.E."/>
            <person name="Zhong S."/>
            <person name="Hamelin R.C."/>
            <person name="Grigoriev I.V."/>
            <person name="Szabo L.J."/>
            <person name="Martin F."/>
        </authorList>
    </citation>
    <scope>NUCLEOTIDE SEQUENCE [LARGE SCALE GENOMIC DNA]</scope>
    <source>
        <strain evidence="3">98AG31 / pathotype 3-4-7</strain>
    </source>
</reference>
<sequence length="171" mass="19597">MSTDTGQVLNQQLCTKDMVNCTCTHYKLGVVDNIFSAFHSVSGDAHCVFSLRTKDMVNYTLTHYKLCLVDHIFSAFNIVSVDVHQVPTTHYKLGAVDQQIDIQQLNNNLRKLNLAHNKQLIEESFATNKWDLHFSIKFYTHCCTQPDKQLAMFKVLLTQRFIPTSQQVTTL</sequence>